<dbReference type="Pfam" id="PF25876">
    <property type="entry name" value="HH_MFP_RND"/>
    <property type="match status" value="1"/>
</dbReference>
<dbReference type="GO" id="GO:0015562">
    <property type="term" value="F:efflux transmembrane transporter activity"/>
    <property type="evidence" value="ECO:0007669"/>
    <property type="project" value="TreeGrafter"/>
</dbReference>
<name>A0A7X6DNQ2_9BACT</name>
<feature type="coiled-coil region" evidence="2">
    <location>
        <begin position="104"/>
        <end position="138"/>
    </location>
</feature>
<protein>
    <submittedName>
        <fullName evidence="5">Efflux RND transporter periplasmic adaptor subunit</fullName>
    </submittedName>
</protein>
<evidence type="ECO:0000256" key="2">
    <source>
        <dbReference type="SAM" id="Coils"/>
    </source>
</evidence>
<dbReference type="Gene3D" id="2.40.50.100">
    <property type="match status" value="1"/>
</dbReference>
<dbReference type="RefSeq" id="WP_168058720.1">
    <property type="nucleotide sequence ID" value="NZ_VTOW01000001.1"/>
</dbReference>
<dbReference type="Gene3D" id="1.10.287.470">
    <property type="entry name" value="Helix hairpin bin"/>
    <property type="match status" value="1"/>
</dbReference>
<reference evidence="5 6" key="1">
    <citation type="journal article" date="2020" name="Nature">
        <title>Bacterial chemolithoautotrophy via manganese oxidation.</title>
        <authorList>
            <person name="Yu H."/>
            <person name="Leadbetter J.R."/>
        </authorList>
    </citation>
    <scope>NUCLEOTIDE SEQUENCE [LARGE SCALE GENOMIC DNA]</scope>
    <source>
        <strain evidence="5 6">Mn-1</strain>
    </source>
</reference>
<evidence type="ECO:0000256" key="1">
    <source>
        <dbReference type="ARBA" id="ARBA00009477"/>
    </source>
</evidence>
<gene>
    <name evidence="5" type="ORF">MNODULE_06950</name>
</gene>
<dbReference type="PANTHER" id="PTHR30469">
    <property type="entry name" value="MULTIDRUG RESISTANCE PROTEIN MDTA"/>
    <property type="match status" value="1"/>
</dbReference>
<comment type="caution">
    <text evidence="5">The sequence shown here is derived from an EMBL/GenBank/DDBJ whole genome shotgun (WGS) entry which is preliminary data.</text>
</comment>
<organism evidence="5 6">
    <name type="scientific">Candidatus Manganitrophus noduliformans</name>
    <dbReference type="NCBI Taxonomy" id="2606439"/>
    <lineage>
        <taxon>Bacteria</taxon>
        <taxon>Pseudomonadati</taxon>
        <taxon>Nitrospirota</taxon>
        <taxon>Nitrospiria</taxon>
        <taxon>Candidatus Troglogloeales</taxon>
        <taxon>Candidatus Manganitrophaceae</taxon>
        <taxon>Candidatus Manganitrophus</taxon>
    </lineage>
</organism>
<feature type="domain" description="Multidrug resistance protein MdtA-like alpha-helical hairpin" evidence="3">
    <location>
        <begin position="111"/>
        <end position="187"/>
    </location>
</feature>
<evidence type="ECO:0000259" key="4">
    <source>
        <dbReference type="Pfam" id="PF25954"/>
    </source>
</evidence>
<evidence type="ECO:0000313" key="6">
    <source>
        <dbReference type="Proteomes" id="UP000534783"/>
    </source>
</evidence>
<dbReference type="Gene3D" id="2.40.420.20">
    <property type="match status" value="1"/>
</dbReference>
<dbReference type="InterPro" id="IPR058792">
    <property type="entry name" value="Beta-barrel_RND_2"/>
</dbReference>
<dbReference type="InterPro" id="IPR058624">
    <property type="entry name" value="MdtA-like_HH"/>
</dbReference>
<accession>A0A7X6DNQ2</accession>
<keyword evidence="2" id="KW-0175">Coiled coil</keyword>
<evidence type="ECO:0000259" key="3">
    <source>
        <dbReference type="Pfam" id="PF25876"/>
    </source>
</evidence>
<sequence>MTMVVLVVVAVGFAWTAFSRMQEEAGSKTRSEGDSPAPVEVAPIERGPIVLRRTFSGTLEALAEFVVAPKVSGRVEGLAVDLADTVRRGQVVAELDDDEHLQAVAQARADLAVAKANLAEAESGLDIALRELQRIETLLERGVASESQRDTAKINQLAKQAQLDVAEAQLTRAESSLETANIRLRYTKITADWSGGDDRRVVAERYVDEGQTVSANAPLLLIVELDPLTGVIFVTEKDYARLRVGQTASLMTDAYPGEPFEGRIARISPVFREATRQARVEMTIENAKRRLKPGMFIRATIVLDRVPETTIVPEQALTTRGDRTGVFVVNEADRTVAWREVTVGIREEGRVQVEGEGLSGRVVTLGQQLVDDGSRVTIPAEQGEAASLPKTAERG</sequence>
<proteinExistence type="inferred from homology"/>
<evidence type="ECO:0000313" key="5">
    <source>
        <dbReference type="EMBL" id="NKE70474.1"/>
    </source>
</evidence>
<dbReference type="GO" id="GO:1990281">
    <property type="term" value="C:efflux pump complex"/>
    <property type="evidence" value="ECO:0007669"/>
    <property type="project" value="TreeGrafter"/>
</dbReference>
<comment type="similarity">
    <text evidence="1">Belongs to the membrane fusion protein (MFP) (TC 8.A.1) family.</text>
</comment>
<dbReference type="FunFam" id="2.40.30.170:FF:000010">
    <property type="entry name" value="Efflux RND transporter periplasmic adaptor subunit"/>
    <property type="match status" value="1"/>
</dbReference>
<dbReference type="Gene3D" id="2.40.30.170">
    <property type="match status" value="1"/>
</dbReference>
<dbReference type="EMBL" id="VTOW01000001">
    <property type="protein sequence ID" value="NKE70474.1"/>
    <property type="molecule type" value="Genomic_DNA"/>
</dbReference>
<dbReference type="NCBIfam" id="TIGR01730">
    <property type="entry name" value="RND_mfp"/>
    <property type="match status" value="1"/>
</dbReference>
<dbReference type="Pfam" id="PF25954">
    <property type="entry name" value="Beta-barrel_RND_2"/>
    <property type="match status" value="1"/>
</dbReference>
<keyword evidence="6" id="KW-1185">Reference proteome</keyword>
<dbReference type="Proteomes" id="UP000534783">
    <property type="component" value="Unassembled WGS sequence"/>
</dbReference>
<dbReference type="AlphaFoldDB" id="A0A7X6DNQ2"/>
<feature type="domain" description="CusB-like beta-barrel" evidence="4">
    <location>
        <begin position="234"/>
        <end position="301"/>
    </location>
</feature>
<dbReference type="SUPFAM" id="SSF111369">
    <property type="entry name" value="HlyD-like secretion proteins"/>
    <property type="match status" value="1"/>
</dbReference>
<dbReference type="InterPro" id="IPR006143">
    <property type="entry name" value="RND_pump_MFP"/>
</dbReference>